<evidence type="ECO:0000313" key="2">
    <source>
        <dbReference type="Proteomes" id="UP000751190"/>
    </source>
</evidence>
<dbReference type="EMBL" id="JAGTXO010000026">
    <property type="protein sequence ID" value="KAG8461322.1"/>
    <property type="molecule type" value="Genomic_DNA"/>
</dbReference>
<dbReference type="AlphaFoldDB" id="A0A8J5XCW6"/>
<organism evidence="1 2">
    <name type="scientific">Diacronema lutheri</name>
    <name type="common">Unicellular marine alga</name>
    <name type="synonym">Monochrysis lutheri</name>
    <dbReference type="NCBI Taxonomy" id="2081491"/>
    <lineage>
        <taxon>Eukaryota</taxon>
        <taxon>Haptista</taxon>
        <taxon>Haptophyta</taxon>
        <taxon>Pavlovophyceae</taxon>
        <taxon>Pavlovales</taxon>
        <taxon>Pavlovaceae</taxon>
        <taxon>Diacronema</taxon>
    </lineage>
</organism>
<dbReference type="GO" id="GO:0006086">
    <property type="term" value="P:pyruvate decarboxylation to acetyl-CoA"/>
    <property type="evidence" value="ECO:0007669"/>
    <property type="project" value="InterPro"/>
</dbReference>
<dbReference type="Proteomes" id="UP000751190">
    <property type="component" value="Unassembled WGS sequence"/>
</dbReference>
<accession>A0A8J5XCW6</accession>
<evidence type="ECO:0008006" key="3">
    <source>
        <dbReference type="Google" id="ProtNLM"/>
    </source>
</evidence>
<proteinExistence type="predicted"/>
<protein>
    <recommendedName>
        <fullName evidence="3">Lipoyl-binding domain-containing protein</fullName>
    </recommendedName>
</protein>
<evidence type="ECO:0000313" key="1">
    <source>
        <dbReference type="EMBL" id="KAG8461322.1"/>
    </source>
</evidence>
<dbReference type="PANTHER" id="PTHR23151">
    <property type="entry name" value="DIHYDROLIPOAMIDE ACETYL/SUCCINYL-TRANSFERASE-RELATED"/>
    <property type="match status" value="1"/>
</dbReference>
<dbReference type="SUPFAM" id="SSF51230">
    <property type="entry name" value="Single hybrid motif"/>
    <property type="match status" value="1"/>
</dbReference>
<dbReference type="OrthoDB" id="202158at2759"/>
<dbReference type="PANTHER" id="PTHR23151:SF75">
    <property type="entry name" value="DIHYDROLIPOYLLYSINE-RESIDUE ACETYLTRANSFERASE COMPONENT 5 OF PYRUVATE DEHYDROGENASE COMPLEX, CHLOROPLASTIC"/>
    <property type="match status" value="1"/>
</dbReference>
<sequence>MLMRTAVAAPSRGYRALRARGLAVRSVPMAPLSPVMSSGQITRWHVREKDHVRVGDLLYDVRVDRLTVDGLPVDMEVEAHEDVYILATLVREGESVAPSTAVALAVDEEDELGDRLLSSDEIRALEQRDQHSFMWQGYVRNVKDGTGMCEKTC</sequence>
<gene>
    <name evidence="1" type="ORF">KFE25_010509</name>
</gene>
<dbReference type="GO" id="GO:0045254">
    <property type="term" value="C:pyruvate dehydrogenase complex"/>
    <property type="evidence" value="ECO:0007669"/>
    <property type="project" value="InterPro"/>
</dbReference>
<reference evidence="1" key="1">
    <citation type="submission" date="2021-05" db="EMBL/GenBank/DDBJ databases">
        <title>The genome of the haptophyte Pavlova lutheri (Diacronema luteri, Pavlovales) - a model for lipid biosynthesis in eukaryotic algae.</title>
        <authorList>
            <person name="Hulatt C.J."/>
            <person name="Posewitz M.C."/>
        </authorList>
    </citation>
    <scope>NUCLEOTIDE SEQUENCE</scope>
    <source>
        <strain evidence="1">NIVA-4/92</strain>
    </source>
</reference>
<dbReference type="InterPro" id="IPR045257">
    <property type="entry name" value="E2/Pdx1"/>
</dbReference>
<dbReference type="CDD" id="cd06849">
    <property type="entry name" value="lipoyl_domain"/>
    <property type="match status" value="1"/>
</dbReference>
<comment type="caution">
    <text evidence="1">The sequence shown here is derived from an EMBL/GenBank/DDBJ whole genome shotgun (WGS) entry which is preliminary data.</text>
</comment>
<dbReference type="GO" id="GO:0004742">
    <property type="term" value="F:dihydrolipoyllysine-residue acetyltransferase activity"/>
    <property type="evidence" value="ECO:0007669"/>
    <property type="project" value="TreeGrafter"/>
</dbReference>
<dbReference type="InterPro" id="IPR011053">
    <property type="entry name" value="Single_hybrid_motif"/>
</dbReference>
<name>A0A8J5XCW6_DIALT</name>
<dbReference type="Gene3D" id="2.40.50.100">
    <property type="match status" value="1"/>
</dbReference>
<keyword evidence="2" id="KW-1185">Reference proteome</keyword>